<reference evidence="1 2" key="1">
    <citation type="submission" date="2016-10" db="EMBL/GenBank/DDBJ databases">
        <authorList>
            <person name="Varghese N."/>
            <person name="Submissions S."/>
        </authorList>
    </citation>
    <scope>NUCLEOTIDE SEQUENCE [LARGE SCALE GENOMIC DNA]</scope>
    <source>
        <strain evidence="1 2">DSM 5563</strain>
    </source>
</reference>
<name>A0AAJ5BH33_9GAMM</name>
<dbReference type="AlphaFoldDB" id="A0AAJ5BH33"/>
<proteinExistence type="predicted"/>
<protein>
    <submittedName>
        <fullName evidence="1">Uncharacterized protein</fullName>
    </submittedName>
</protein>
<organism evidence="1 2">
    <name type="scientific">Pragia fontium DSM 5563 = ATCC 49100</name>
    <dbReference type="NCBI Taxonomy" id="1122977"/>
    <lineage>
        <taxon>Bacteria</taxon>
        <taxon>Pseudomonadati</taxon>
        <taxon>Pseudomonadota</taxon>
        <taxon>Gammaproteobacteria</taxon>
        <taxon>Enterobacterales</taxon>
        <taxon>Budviciaceae</taxon>
        <taxon>Pragia</taxon>
    </lineage>
</organism>
<evidence type="ECO:0000313" key="2">
    <source>
        <dbReference type="Proteomes" id="UP000226420"/>
    </source>
</evidence>
<dbReference type="EMBL" id="FOLW01000004">
    <property type="protein sequence ID" value="SFC76253.1"/>
    <property type="molecule type" value="Genomic_DNA"/>
</dbReference>
<dbReference type="Proteomes" id="UP000226420">
    <property type="component" value="Unassembled WGS sequence"/>
</dbReference>
<accession>A0AAJ5BH33</accession>
<evidence type="ECO:0000313" key="1">
    <source>
        <dbReference type="EMBL" id="SFC76253.1"/>
    </source>
</evidence>
<sequence>MRELNLVEIEQVSGAGFIQDSFASVGGVLGKALGDTGIKLVQSAADRFSPALGAGIKLIASSGIGLSGETVGHLAGFTLGGFVEGVFSGIESGFKGKFDFWK</sequence>
<gene>
    <name evidence="1" type="ORF">SAMN02745723_10459</name>
</gene>
<comment type="caution">
    <text evidence="1">The sequence shown here is derived from an EMBL/GenBank/DDBJ whole genome shotgun (WGS) entry which is preliminary data.</text>
</comment>
<dbReference type="RefSeq" id="WP_047781199.1">
    <property type="nucleotide sequence ID" value="NZ_FOLW01000004.1"/>
</dbReference>